<dbReference type="PRINTS" id="PR00507">
    <property type="entry name" value="N12N6MTFRASE"/>
</dbReference>
<accession>A0A345IMJ9</accession>
<dbReference type="Pfam" id="PF00271">
    <property type="entry name" value="Helicase_C"/>
    <property type="match status" value="1"/>
</dbReference>
<dbReference type="PROSITE" id="PS51194">
    <property type="entry name" value="HELICASE_CTER"/>
    <property type="match status" value="1"/>
</dbReference>
<dbReference type="InterPro" id="IPR014001">
    <property type="entry name" value="Helicase_ATP-bd"/>
</dbReference>
<dbReference type="Proteomes" id="UP000253744">
    <property type="component" value="Plasmid pDrdI"/>
</dbReference>
<dbReference type="EMBL" id="CP031163">
    <property type="protein sequence ID" value="AXH00922.1"/>
    <property type="molecule type" value="Genomic_DNA"/>
</dbReference>
<evidence type="ECO:0000259" key="2">
    <source>
        <dbReference type="PROSITE" id="PS51194"/>
    </source>
</evidence>
<dbReference type="RefSeq" id="WP_114673570.1">
    <property type="nucleotide sequence ID" value="NZ_CP031163.1"/>
</dbReference>
<gene>
    <name evidence="3" type="ORF">DVJ83_17600</name>
</gene>
<evidence type="ECO:0000313" key="4">
    <source>
        <dbReference type="Proteomes" id="UP000253744"/>
    </source>
</evidence>
<dbReference type="SMART" id="SM00490">
    <property type="entry name" value="HELICc"/>
    <property type="match status" value="1"/>
</dbReference>
<dbReference type="SUPFAM" id="SSF53335">
    <property type="entry name" value="S-adenosyl-L-methionine-dependent methyltransferases"/>
    <property type="match status" value="1"/>
</dbReference>
<dbReference type="InterPro" id="IPR052933">
    <property type="entry name" value="DNA_Protect_Modify"/>
</dbReference>
<geneLocation type="plasmid" evidence="4">
    <name>pdrdi</name>
</geneLocation>
<dbReference type="Gene3D" id="3.40.50.300">
    <property type="entry name" value="P-loop containing nucleotide triphosphate hydrolases"/>
    <property type="match status" value="2"/>
</dbReference>
<dbReference type="GO" id="GO:0009007">
    <property type="term" value="F:site-specific DNA-methyltransferase (adenine-specific) activity"/>
    <property type="evidence" value="ECO:0007669"/>
    <property type="project" value="UniProtKB-EC"/>
</dbReference>
<dbReference type="Pfam" id="PF07669">
    <property type="entry name" value="Eco57I"/>
    <property type="match status" value="1"/>
</dbReference>
<dbReference type="InterPro" id="IPR001650">
    <property type="entry name" value="Helicase_C-like"/>
</dbReference>
<dbReference type="GO" id="GO:0032259">
    <property type="term" value="P:methylation"/>
    <property type="evidence" value="ECO:0007669"/>
    <property type="project" value="UniProtKB-KW"/>
</dbReference>
<keyword evidence="3" id="KW-0489">Methyltransferase</keyword>
<dbReference type="SUPFAM" id="SSF52540">
    <property type="entry name" value="P-loop containing nucleoside triphosphate hydrolases"/>
    <property type="match status" value="2"/>
</dbReference>
<dbReference type="PANTHER" id="PTHR41313">
    <property type="entry name" value="ADENINE-SPECIFIC METHYLTRANSFERASE"/>
    <property type="match status" value="1"/>
</dbReference>
<dbReference type="InterPro" id="IPR002052">
    <property type="entry name" value="DNA_methylase_N6_adenine_CS"/>
</dbReference>
<proteinExistence type="predicted"/>
<dbReference type="InterPro" id="IPR011639">
    <property type="entry name" value="MethylTrfase_TaqI-like_dom"/>
</dbReference>
<dbReference type="Gene3D" id="3.40.50.150">
    <property type="entry name" value="Vaccinia Virus protein VP39"/>
    <property type="match status" value="1"/>
</dbReference>
<protein>
    <submittedName>
        <fullName evidence="3">Methyltransferase type 11</fullName>
    </submittedName>
</protein>
<dbReference type="PROSITE" id="PS00092">
    <property type="entry name" value="N6_MTASE"/>
    <property type="match status" value="1"/>
</dbReference>
<sequence length="1738" mass="190743">MTHIPAQKPLLLDDLFGTYREPVKAAKKAKAAKTPAHVKIDVEAARTDDAELNAFALASQPEGAPRPQNRPMGVEALNTADVTARLKANQLASEIARSEGQLTPQAVSALLAWSGEGGLGDQSASTNAFYTPAPLVGLCWDIARALKAGPRTLEFSAGGGAFLEQAPAHTLLTAVELDETSSRIAQALYPHAAHWNVPFETYHRQSEDAPFDLVIGNPPYGGRGESGNLDRPRIRAAHWYFTVAGLERLAPGGYMITVVPESMLRNPSEREYRQDVLDRAHLLGAFAVPESAFRQTGAGVTTVILVLRRHDAGVYEVLDSLSEEQRTALREARYGQDNALRAFVNGEVVFRKDHKDAWSRAWYFCSLAGKSEQVREGRFGDPVLEGELELGESRVEQVIKTVTARRLDLLTRPGIESAIFTRYGADAEREARTVTASLHPIHDGTLSPCKQYRFTQGHWGYNGGLNNPALLGALKVAQAAVKARGRVLKGDRAARTLLEEAHAAHVQQHGGYDLPLIGKAAKTYPILKVLLDTAGEPLRVLDNVAAPALTIQGGTLTEVAQQLEAYGMLDEQTLSAYACIPQSAACAHLLAEYAFNGRTWEANATYYRGNAEHKAQECERLAVGENGTRLHALQQQTAKLRALAPWTDLCDMTLEPRDPLMPERVVTDWANAYLGTFTTLKRNQWDRDGIETNLLHVTRSSYGVQVRLRNAVDDSLDLAARKLVTPSKVRDLEEYLNFRTPVQSVYDQESKTEEQVNAERSAYQLKAVAFERELAAHFRSWLLGSEYAGEVEEVLNHARYGLIPAQPDTRALVLDAYKGPLAHPFQAGHVRTAARMDGVILNFSVGLGKTLTALMLAALLRQSGRSQLPAIVVPLSRLGDWVMNAATALPGYRVLVIGGEPVRDAAGKFVLNEDGDPEVREDTGEKRRLKFASLLTDAPDLIIMTAEALEMVPMLRATHKAYIESNPSLMSSVATADAFDDRHRKLAGHKELAKYEASLSRQLRRVGSATDTDLPFEALGIDALIADEVHMYKNSHSVPRVYGESSPKFLGSGGESNRALDALHKFRYVRDQGGTTVGLTATFFGNSPLEIFNMLALHTDVLESYGIPDVGTFVARFCVIEPRLITDADGDVKYVPCVIGFRNLDELRSILGQHVIRETEESCLMHDGTGLKLPPLETVEHVFDLPDEVMGIYEQQQAMIAQAEGEGDNHLFAIYGRLLKLTLHPPLMNVEAPNTRFEACVKACVEARAQGGRNLVFMYTGGPDLMTYRALKAELVAAGYPEREIEIITAQTHPTGGDRLMVERRVRRGELTCVIGSKVIEEGGNYQGVTDMHHLDYPYHHQAFVQRVGRARRQGTWVANIRNHVYFARGSFDAVRYQLMLGKKGWADQVYDPSVKNCEYEGVGFSGEDIAVMFSRNPEQTRREIAQKKEERSQQAREATLRIDLAPVREYLDNVRELGRRYQVSRTRENGPSVQDRKGIERLTRGVRDLHRQVARLKAAGHPLAAVTRLMVPVVWGGGLPLHVGLSFKQEGQEGVVLEVSEGRPTVKVRLAGSTVVQDLSVMADVTDVLPTKEEAAYGSEAVEALPAPLRDAVLAEEQVAEVSNVLPVVEAPLVPTMPAPLPVATALEAEPVLASLSEALASGRDEVAVRPLPLPTRFGLSVAARLPADAAQVFSIQGDTLIPGDVGETLLALQTRANGEVRQVTVVMRDEAKLAQARRLMVQGTKLRERVVTLLAA</sequence>
<reference evidence="3 4" key="1">
    <citation type="submission" date="2018-07" db="EMBL/GenBank/DDBJ databases">
        <title>Complete Genome and Methylome Analysis of Deinococcus wulumuqiensis NEB 479.</title>
        <authorList>
            <person name="Fomenkov A."/>
            <person name="Luyten Y."/>
            <person name="Vincze T."/>
            <person name="Anton B.P."/>
            <person name="Clark T."/>
            <person name="Roberts R.J."/>
            <person name="Morgan R.D."/>
        </authorList>
    </citation>
    <scope>NUCLEOTIDE SEQUENCE [LARGE SCALE GENOMIC DNA]</scope>
    <source>
        <strain evidence="3 4">NEB 479</strain>
        <plasmid evidence="4">Plasmid pdrdi</plasmid>
    </source>
</reference>
<feature type="domain" description="Helicase C-terminal" evidence="2">
    <location>
        <begin position="1236"/>
        <end position="1411"/>
    </location>
</feature>
<keyword evidence="3" id="KW-0614">Plasmid</keyword>
<dbReference type="InterPro" id="IPR027417">
    <property type="entry name" value="P-loop_NTPase"/>
</dbReference>
<dbReference type="PROSITE" id="PS51192">
    <property type="entry name" value="HELICASE_ATP_BIND_1"/>
    <property type="match status" value="1"/>
</dbReference>
<dbReference type="GO" id="GO:0003676">
    <property type="term" value="F:nucleic acid binding"/>
    <property type="evidence" value="ECO:0007669"/>
    <property type="project" value="InterPro"/>
</dbReference>
<evidence type="ECO:0000313" key="3">
    <source>
        <dbReference type="EMBL" id="AXH00922.1"/>
    </source>
</evidence>
<keyword evidence="3" id="KW-0808">Transferase</keyword>
<organism evidence="3 4">
    <name type="scientific">Deinococcus wulumuqiensis</name>
    <dbReference type="NCBI Taxonomy" id="980427"/>
    <lineage>
        <taxon>Bacteria</taxon>
        <taxon>Thermotogati</taxon>
        <taxon>Deinococcota</taxon>
        <taxon>Deinococci</taxon>
        <taxon>Deinococcales</taxon>
        <taxon>Deinococcaceae</taxon>
        <taxon>Deinococcus</taxon>
    </lineage>
</organism>
<dbReference type="GO" id="GO:0006304">
    <property type="term" value="P:DNA modification"/>
    <property type="evidence" value="ECO:0007669"/>
    <property type="project" value="InterPro"/>
</dbReference>
<name>A0A345IMJ9_9DEIO</name>
<feature type="domain" description="Helicase ATP-binding" evidence="1">
    <location>
        <begin position="830"/>
        <end position="1101"/>
    </location>
</feature>
<dbReference type="PANTHER" id="PTHR41313:SF1">
    <property type="entry name" value="DNA METHYLASE ADENINE-SPECIFIC DOMAIN-CONTAINING PROTEIN"/>
    <property type="match status" value="1"/>
</dbReference>
<dbReference type="KEGG" id="dwu:DVJ83_17600"/>
<dbReference type="InterPro" id="IPR029063">
    <property type="entry name" value="SAM-dependent_MTases_sf"/>
</dbReference>
<evidence type="ECO:0000259" key="1">
    <source>
        <dbReference type="PROSITE" id="PS51192"/>
    </source>
</evidence>